<dbReference type="InParanoid" id="A0A1S3HAK0"/>
<evidence type="ECO:0000259" key="3">
    <source>
        <dbReference type="Pfam" id="PF00497"/>
    </source>
</evidence>
<keyword evidence="2" id="KW-0472">Membrane</keyword>
<dbReference type="KEGG" id="lak:106152970"/>
<dbReference type="OrthoDB" id="5984008at2759"/>
<evidence type="ECO:0000313" key="4">
    <source>
        <dbReference type="Proteomes" id="UP000085678"/>
    </source>
</evidence>
<dbReference type="PANTHER" id="PTHR35936">
    <property type="entry name" value="MEMBRANE-BOUND LYTIC MUREIN TRANSGLYCOSYLASE F"/>
    <property type="match status" value="1"/>
</dbReference>
<gene>
    <name evidence="5" type="primary">LOC106152970</name>
</gene>
<dbReference type="InterPro" id="IPR001638">
    <property type="entry name" value="Solute-binding_3/MltF_N"/>
</dbReference>
<dbReference type="Pfam" id="PF00497">
    <property type="entry name" value="SBP_bac_3"/>
    <property type="match status" value="1"/>
</dbReference>
<sequence>MEAQPAETSSVKGLTTETSASSTSPKVLIIAAVVCGLIAMVAIIIAAFALSKQSSPSITIQGKQRTLQAPAAQSSSVGGSQNTNVNTKLADSNRIWLVATGHGSGAYGYIDNDGFLAGAYTDIIDAVCTEAGMDCRIVWDKYSNCYFSEPGQHSFGGRGLHGRWYDACTGWYATVERKHIFAFSKPFFKPTLGYFWVKLGNPGNFNHNDITGKKIGFVDGWFTNEKCMARWTSVKGSLLPKSGIVYVADYNEMYQAIQNNTVDAGFVASGSGLLSNGTLTRLSDGFGCATTGAGMMTRKDSGFNKAWNVGFEKLVASGRFKKLCDDVREKHKNLGELSDCTEA</sequence>
<keyword evidence="4" id="KW-1185">Reference proteome</keyword>
<dbReference type="AlphaFoldDB" id="A0A1S3HAK0"/>
<dbReference type="Proteomes" id="UP000085678">
    <property type="component" value="Unplaced"/>
</dbReference>
<keyword evidence="2" id="KW-1133">Transmembrane helix</keyword>
<organism evidence="4 5">
    <name type="scientific">Lingula anatina</name>
    <name type="common">Brachiopod</name>
    <name type="synonym">Lingula unguis</name>
    <dbReference type="NCBI Taxonomy" id="7574"/>
    <lineage>
        <taxon>Eukaryota</taxon>
        <taxon>Metazoa</taxon>
        <taxon>Spiralia</taxon>
        <taxon>Lophotrochozoa</taxon>
        <taxon>Brachiopoda</taxon>
        <taxon>Linguliformea</taxon>
        <taxon>Lingulata</taxon>
        <taxon>Lingulida</taxon>
        <taxon>Linguloidea</taxon>
        <taxon>Lingulidae</taxon>
        <taxon>Lingula</taxon>
    </lineage>
</organism>
<evidence type="ECO:0000313" key="5">
    <source>
        <dbReference type="RefSeq" id="XP_013382174.1"/>
    </source>
</evidence>
<proteinExistence type="predicted"/>
<dbReference type="RefSeq" id="XP_013382174.1">
    <property type="nucleotide sequence ID" value="XM_013526720.2"/>
</dbReference>
<reference evidence="5" key="1">
    <citation type="submission" date="2025-08" db="UniProtKB">
        <authorList>
            <consortium name="RefSeq"/>
        </authorList>
    </citation>
    <scope>IDENTIFICATION</scope>
    <source>
        <tissue evidence="5">Gonads</tissue>
    </source>
</reference>
<evidence type="ECO:0000256" key="2">
    <source>
        <dbReference type="SAM" id="Phobius"/>
    </source>
</evidence>
<keyword evidence="2" id="KW-0812">Transmembrane</keyword>
<feature type="domain" description="Solute-binding protein family 3/N-terminal" evidence="3">
    <location>
        <begin position="102"/>
        <end position="323"/>
    </location>
</feature>
<protein>
    <submittedName>
        <fullName evidence="5">Uncharacterized protein LOC106152970</fullName>
    </submittedName>
</protein>
<dbReference type="Gene3D" id="3.40.190.10">
    <property type="entry name" value="Periplasmic binding protein-like II"/>
    <property type="match status" value="2"/>
</dbReference>
<dbReference type="SUPFAM" id="SSF53850">
    <property type="entry name" value="Periplasmic binding protein-like II"/>
    <property type="match status" value="1"/>
</dbReference>
<dbReference type="PANTHER" id="PTHR35936:SF19">
    <property type="entry name" value="AMINO-ACID-BINDING PROTEIN YXEM-RELATED"/>
    <property type="match status" value="1"/>
</dbReference>
<feature type="transmembrane region" description="Helical" evidence="2">
    <location>
        <begin position="27"/>
        <end position="50"/>
    </location>
</feature>
<evidence type="ECO:0000256" key="1">
    <source>
        <dbReference type="ARBA" id="ARBA00022729"/>
    </source>
</evidence>
<accession>A0A1S3HAK0</accession>
<keyword evidence="1" id="KW-0732">Signal</keyword>
<name>A0A1S3HAK0_LINAN</name>
<dbReference type="GeneID" id="106152970"/>